<feature type="compositionally biased region" description="Acidic residues" evidence="1">
    <location>
        <begin position="155"/>
        <end position="166"/>
    </location>
</feature>
<evidence type="ECO:0000256" key="1">
    <source>
        <dbReference type="SAM" id="MobiDB-lite"/>
    </source>
</evidence>
<feature type="compositionally biased region" description="Low complexity" evidence="1">
    <location>
        <begin position="209"/>
        <end position="220"/>
    </location>
</feature>
<keyword evidence="3" id="KW-1185">Reference proteome</keyword>
<sequence length="475" mass="51964">MSPRRARATKRNLVRWTDDLDKEVLLVVQYACAEAGIKIPWGRVAEIMGPHFTEGAIVQHLAKLRTLMAKLEIPVPPALKRGMLTKTPSKVYGNVTPKRTFDRIEPLYTGSPNANADTRSVYEKAASIKVEEDGSPTPQGKGRMRTGGRTRNMSDDDDDEEDDDPVPETLYDSDASPKKKRRATKSKKVDTSAVDLPATPERKVEESGESSISTIEQSTGPSRRTRGIKRDYTLMDPVLDDMDADVDQDDDDSVAGNDDSSDPGEESAMPAGKFQDFPTLAPSDIDIMATVNVNDDLPHLGSNIFGDNAANINAPNVDPFTGVSGWHGVAGMFASMPATSFPPGTVNGAALWRPNSLYNQPEMNLQNFDMPLALGPGPMEFAPELFRQYSVDSSYQTSRNDSVVTGMSSFTSASESQQDRPRARLAEAATFKVDNLDDFSLDPQEKPGPVLNEHWNEAFSQDMDEFASTGKDFSV</sequence>
<comment type="caution">
    <text evidence="2">The sequence shown here is derived from an EMBL/GenBank/DDBJ whole genome shotgun (WGS) entry which is preliminary data.</text>
</comment>
<feature type="compositionally biased region" description="Acidic residues" evidence="1">
    <location>
        <begin position="238"/>
        <end position="265"/>
    </location>
</feature>
<organism evidence="2 3">
    <name type="scientific">Knufia peltigerae</name>
    <dbReference type="NCBI Taxonomy" id="1002370"/>
    <lineage>
        <taxon>Eukaryota</taxon>
        <taxon>Fungi</taxon>
        <taxon>Dikarya</taxon>
        <taxon>Ascomycota</taxon>
        <taxon>Pezizomycotina</taxon>
        <taxon>Eurotiomycetes</taxon>
        <taxon>Chaetothyriomycetidae</taxon>
        <taxon>Chaetothyriales</taxon>
        <taxon>Trichomeriaceae</taxon>
        <taxon>Knufia</taxon>
    </lineage>
</organism>
<name>A0AA39D201_9EURO</name>
<dbReference type="EMBL" id="JAPDRN010000006">
    <property type="protein sequence ID" value="KAJ9644267.1"/>
    <property type="molecule type" value="Genomic_DNA"/>
</dbReference>
<accession>A0AA39D201</accession>
<proteinExistence type="predicted"/>
<gene>
    <name evidence="2" type="ORF">H2204_001618</name>
</gene>
<evidence type="ECO:0000313" key="3">
    <source>
        <dbReference type="Proteomes" id="UP001172681"/>
    </source>
</evidence>
<dbReference type="AlphaFoldDB" id="A0AA39D201"/>
<protein>
    <recommendedName>
        <fullName evidence="4">Myb-like domain-containing protein</fullName>
    </recommendedName>
</protein>
<dbReference type="Proteomes" id="UP001172681">
    <property type="component" value="Unassembled WGS sequence"/>
</dbReference>
<reference evidence="2" key="1">
    <citation type="submission" date="2022-10" db="EMBL/GenBank/DDBJ databases">
        <title>Culturing micro-colonial fungi from biological soil crusts in the Mojave desert and describing Neophaeococcomyces mojavensis, and introducing the new genera and species Taxawa tesnikishii.</title>
        <authorList>
            <person name="Kurbessoian T."/>
            <person name="Stajich J.E."/>
        </authorList>
    </citation>
    <scope>NUCLEOTIDE SEQUENCE</scope>
    <source>
        <strain evidence="2">TK_35</strain>
    </source>
</reference>
<evidence type="ECO:0000313" key="2">
    <source>
        <dbReference type="EMBL" id="KAJ9644267.1"/>
    </source>
</evidence>
<feature type="region of interest" description="Disordered" evidence="1">
    <location>
        <begin position="127"/>
        <end position="277"/>
    </location>
</feature>
<evidence type="ECO:0008006" key="4">
    <source>
        <dbReference type="Google" id="ProtNLM"/>
    </source>
</evidence>